<dbReference type="EMBL" id="BLTE01000024">
    <property type="protein sequence ID" value="GFK95868.1"/>
    <property type="molecule type" value="Genomic_DNA"/>
</dbReference>
<evidence type="ECO:0000256" key="1">
    <source>
        <dbReference type="SAM" id="MobiDB-lite"/>
    </source>
</evidence>
<name>A0A6V8M078_9BACT</name>
<accession>A0A6V8M078</accession>
<organism evidence="2 3">
    <name type="scientific">Fundidesulfovibrio magnetotacticus</name>
    <dbReference type="NCBI Taxonomy" id="2730080"/>
    <lineage>
        <taxon>Bacteria</taxon>
        <taxon>Pseudomonadati</taxon>
        <taxon>Thermodesulfobacteriota</taxon>
        <taxon>Desulfovibrionia</taxon>
        <taxon>Desulfovibrionales</taxon>
        <taxon>Desulfovibrionaceae</taxon>
        <taxon>Fundidesulfovibrio</taxon>
    </lineage>
</organism>
<evidence type="ECO:0000313" key="2">
    <source>
        <dbReference type="EMBL" id="GFK95868.1"/>
    </source>
</evidence>
<gene>
    <name evidence="2" type="ORF">NNJEOMEG_03741</name>
</gene>
<proteinExistence type="predicted"/>
<feature type="compositionally biased region" description="Basic and acidic residues" evidence="1">
    <location>
        <begin position="27"/>
        <end position="36"/>
    </location>
</feature>
<reference evidence="2 3" key="2">
    <citation type="submission" date="2020-05" db="EMBL/GenBank/DDBJ databases">
        <title>Draft genome sequence of Desulfovibrio sp. strainFSS-1.</title>
        <authorList>
            <person name="Shimoshige H."/>
            <person name="Kobayashi H."/>
            <person name="Maekawa T."/>
        </authorList>
    </citation>
    <scope>NUCLEOTIDE SEQUENCE [LARGE SCALE GENOMIC DNA]</scope>
    <source>
        <strain evidence="2 3">SIID29052-01</strain>
    </source>
</reference>
<dbReference type="Proteomes" id="UP000494245">
    <property type="component" value="Unassembled WGS sequence"/>
</dbReference>
<comment type="caution">
    <text evidence="2">The sequence shown here is derived from an EMBL/GenBank/DDBJ whole genome shotgun (WGS) entry which is preliminary data.</text>
</comment>
<reference evidence="2 3" key="1">
    <citation type="submission" date="2020-04" db="EMBL/GenBank/DDBJ databases">
        <authorList>
            <consortium name="Desulfovibrio sp. FSS-1 genome sequencing consortium"/>
            <person name="Shimoshige H."/>
            <person name="Kobayashi H."/>
            <person name="Maekawa T."/>
        </authorList>
    </citation>
    <scope>NUCLEOTIDE SEQUENCE [LARGE SCALE GENOMIC DNA]</scope>
    <source>
        <strain evidence="2 3">SIID29052-01</strain>
    </source>
</reference>
<sequence length="76" mass="8603">MPAGKTVIVIREEDVTIRKKQAPPSRAQRDRTVYTRKEKHRRSRPERNEETPGRQGPPGVFVLLRGGSVSRSAAPR</sequence>
<dbReference type="AlphaFoldDB" id="A0A6V8M078"/>
<keyword evidence="3" id="KW-1185">Reference proteome</keyword>
<protein>
    <submittedName>
        <fullName evidence="2">Uncharacterized protein</fullName>
    </submittedName>
</protein>
<evidence type="ECO:0000313" key="3">
    <source>
        <dbReference type="Proteomes" id="UP000494245"/>
    </source>
</evidence>
<feature type="region of interest" description="Disordered" evidence="1">
    <location>
        <begin position="16"/>
        <end position="76"/>
    </location>
</feature>